<evidence type="ECO:0000256" key="1">
    <source>
        <dbReference type="SAM" id="SignalP"/>
    </source>
</evidence>
<name>A0ABY8KSE5_9FLAO</name>
<dbReference type="EMBL" id="CP122379">
    <property type="protein sequence ID" value="WGF92370.1"/>
    <property type="molecule type" value="Genomic_DNA"/>
</dbReference>
<evidence type="ECO:0000313" key="3">
    <source>
        <dbReference type="Proteomes" id="UP001238523"/>
    </source>
</evidence>
<keyword evidence="3" id="KW-1185">Reference proteome</keyword>
<organism evidence="2 3">
    <name type="scientific">Aequorivita marisscotiae</name>
    <dbReference type="NCBI Taxonomy" id="3040348"/>
    <lineage>
        <taxon>Bacteria</taxon>
        <taxon>Pseudomonadati</taxon>
        <taxon>Bacteroidota</taxon>
        <taxon>Flavobacteriia</taxon>
        <taxon>Flavobacteriales</taxon>
        <taxon>Flavobacteriaceae</taxon>
        <taxon>Aequorivita</taxon>
    </lineage>
</organism>
<reference evidence="2 3" key="1">
    <citation type="submission" date="2023-04" db="EMBL/GenBank/DDBJ databases">
        <title>Taxonomic identification of the Arctic strain Aequorivita sp. nov. and transcriptomic analysis in response to temperature stress.</title>
        <authorList>
            <person name="Liu W."/>
            <person name="Cong B."/>
            <person name="Lin J."/>
        </authorList>
    </citation>
    <scope>NUCLEOTIDE SEQUENCE [LARGE SCALE GENOMIC DNA]</scope>
    <source>
        <strain evidence="2 3">Ant34-E75</strain>
    </source>
</reference>
<keyword evidence="1" id="KW-0732">Signal</keyword>
<sequence>MKSLYAIVCLMCFALPTISYTQISVNDLIEDVKKERGDATDSGKDAANTKAMEDFIGDMAKTVNTVTNLPLEQRCLELMHVYHKKLLESTALIDKAGSNCLRKKDALELHSLAVLSAGTQIYCPDEFNSDKIEYAILILYELVKEHCFNTENERVIAFFQDLEYLSEKVGNPYGEASFIPHFIKNGCHALQNGSNPSDLNNFDYSDLDDFMKKVHESTDSDWEKTKLSSYITFIDYINYFHSPDFMLTRADEIEGELKALPCR</sequence>
<feature type="signal peptide" evidence="1">
    <location>
        <begin position="1"/>
        <end position="21"/>
    </location>
</feature>
<dbReference type="RefSeq" id="WP_279448334.1">
    <property type="nucleotide sequence ID" value="NZ_CP122379.1"/>
</dbReference>
<proteinExistence type="predicted"/>
<dbReference type="Proteomes" id="UP001238523">
    <property type="component" value="Chromosome"/>
</dbReference>
<protein>
    <submittedName>
        <fullName evidence="2">Uncharacterized protein</fullName>
    </submittedName>
</protein>
<feature type="chain" id="PRO_5047391604" evidence="1">
    <location>
        <begin position="22"/>
        <end position="263"/>
    </location>
</feature>
<evidence type="ECO:0000313" key="2">
    <source>
        <dbReference type="EMBL" id="WGF92370.1"/>
    </source>
</evidence>
<accession>A0ABY8KSE5</accession>
<gene>
    <name evidence="2" type="ORF">QCQ61_14320</name>
</gene>